<dbReference type="Proteomes" id="UP000499080">
    <property type="component" value="Unassembled WGS sequence"/>
</dbReference>
<dbReference type="Pfam" id="PF12624">
    <property type="entry name" value="VPS13_N"/>
    <property type="match status" value="1"/>
</dbReference>
<evidence type="ECO:0000256" key="1">
    <source>
        <dbReference type="ARBA" id="ARBA00006545"/>
    </source>
</evidence>
<dbReference type="GO" id="GO:0045053">
    <property type="term" value="P:protein retention in Golgi apparatus"/>
    <property type="evidence" value="ECO:0007669"/>
    <property type="project" value="TreeGrafter"/>
</dbReference>
<feature type="compositionally biased region" description="Basic and acidic residues" evidence="3">
    <location>
        <begin position="100"/>
        <end position="118"/>
    </location>
</feature>
<dbReference type="AlphaFoldDB" id="A0A4Y2FPL3"/>
<proteinExistence type="inferred from homology"/>
<comment type="similarity">
    <text evidence="1">Belongs to the VPS13 family.</text>
</comment>
<name>A0A4Y2FPL3_ARAVE</name>
<feature type="region of interest" description="Disordered" evidence="3">
    <location>
        <begin position="86"/>
        <end position="118"/>
    </location>
</feature>
<dbReference type="OrthoDB" id="6435097at2759"/>
<keyword evidence="2" id="KW-0813">Transport</keyword>
<dbReference type="PANTHER" id="PTHR16166">
    <property type="entry name" value="VACUOLAR PROTEIN SORTING-ASSOCIATED PROTEIN VPS13"/>
    <property type="match status" value="1"/>
</dbReference>
<dbReference type="InterPro" id="IPR026847">
    <property type="entry name" value="VPS13"/>
</dbReference>
<evidence type="ECO:0000256" key="2">
    <source>
        <dbReference type="ARBA" id="ARBA00022448"/>
    </source>
</evidence>
<organism evidence="5 6">
    <name type="scientific">Araneus ventricosus</name>
    <name type="common">Orbweaver spider</name>
    <name type="synonym">Epeira ventricosa</name>
    <dbReference type="NCBI Taxonomy" id="182803"/>
    <lineage>
        <taxon>Eukaryota</taxon>
        <taxon>Metazoa</taxon>
        <taxon>Ecdysozoa</taxon>
        <taxon>Arthropoda</taxon>
        <taxon>Chelicerata</taxon>
        <taxon>Arachnida</taxon>
        <taxon>Araneae</taxon>
        <taxon>Araneomorphae</taxon>
        <taxon>Entelegynae</taxon>
        <taxon>Araneoidea</taxon>
        <taxon>Araneidae</taxon>
        <taxon>Araneus</taxon>
    </lineage>
</organism>
<accession>A0A4Y2FPL3</accession>
<reference evidence="5 6" key="1">
    <citation type="journal article" date="2019" name="Sci. Rep.">
        <title>Orb-weaving spider Araneus ventricosus genome elucidates the spidroin gene catalogue.</title>
        <authorList>
            <person name="Kono N."/>
            <person name="Nakamura H."/>
            <person name="Ohtoshi R."/>
            <person name="Moran D.A.P."/>
            <person name="Shinohara A."/>
            <person name="Yoshida Y."/>
            <person name="Fujiwara M."/>
            <person name="Mori M."/>
            <person name="Tomita M."/>
            <person name="Arakawa K."/>
        </authorList>
    </citation>
    <scope>NUCLEOTIDE SEQUENCE [LARGE SCALE GENOMIC DNA]</scope>
</reference>
<evidence type="ECO:0000313" key="5">
    <source>
        <dbReference type="EMBL" id="GBM43123.1"/>
    </source>
</evidence>
<evidence type="ECO:0000256" key="3">
    <source>
        <dbReference type="SAM" id="MobiDB-lite"/>
    </source>
</evidence>
<dbReference type="PANTHER" id="PTHR16166:SF93">
    <property type="entry name" value="INTERMEMBRANE LIPID TRANSFER PROTEIN VPS13"/>
    <property type="match status" value="1"/>
</dbReference>
<keyword evidence="6" id="KW-1185">Reference proteome</keyword>
<feature type="domain" description="Chorein N-terminal" evidence="4">
    <location>
        <begin position="20"/>
        <end position="184"/>
    </location>
</feature>
<dbReference type="InterPro" id="IPR026854">
    <property type="entry name" value="VPS13_N"/>
</dbReference>
<sequence>MSVCEHDNSKTIRATGMKFGTVHLTDLHLKPEALAGFDLPIEVKGGCIGKISIDIPWTSLYYEPVLVHIEEVLVLAGPTADRKYDLERDKRLSRAHKNRRLENARPPDPEAPGDRPRGFMENLVTTIVNNVQVSLQNVHIRYEDTVSTSGPLACGLVLQNLTAVTTNSKWKATQIDTDARSLFKTSFNGTTVTWCLSPGFEIGRSMILRQFQHRVVKYLGQSESVAVKHPLFGVVWRYGRRI</sequence>
<gene>
    <name evidence="5" type="primary">Vps13_4</name>
    <name evidence="5" type="ORF">AVEN_222178_1</name>
</gene>
<evidence type="ECO:0000313" key="6">
    <source>
        <dbReference type="Proteomes" id="UP000499080"/>
    </source>
</evidence>
<evidence type="ECO:0000259" key="4">
    <source>
        <dbReference type="Pfam" id="PF12624"/>
    </source>
</evidence>
<dbReference type="GO" id="GO:0006623">
    <property type="term" value="P:protein targeting to vacuole"/>
    <property type="evidence" value="ECO:0007669"/>
    <property type="project" value="TreeGrafter"/>
</dbReference>
<comment type="caution">
    <text evidence="5">The sequence shown here is derived from an EMBL/GenBank/DDBJ whole genome shotgun (WGS) entry which is preliminary data.</text>
</comment>
<dbReference type="EMBL" id="BGPR01001017">
    <property type="protein sequence ID" value="GBM43123.1"/>
    <property type="molecule type" value="Genomic_DNA"/>
</dbReference>
<protein>
    <submittedName>
        <fullName evidence="5">Vacuolar protein sorting-associated protein 13</fullName>
    </submittedName>
</protein>